<dbReference type="PRINTS" id="PR00980">
    <property type="entry name" value="TRNASYNTHALA"/>
</dbReference>
<keyword evidence="7" id="KW-0694">RNA-binding</keyword>
<dbReference type="InterPro" id="IPR012947">
    <property type="entry name" value="tRNA_SAD"/>
</dbReference>
<dbReference type="FunFam" id="3.30.980.10:FF:000004">
    <property type="entry name" value="Alanine--tRNA ligase, cytoplasmic"/>
    <property type="match status" value="1"/>
</dbReference>
<gene>
    <name evidence="12" type="ORF">A3F94_03365</name>
</gene>
<sequence>MDSGEIRSRFLKFFEERGHTVVPSSSLIPDDPSVLLTTAGMQQFKPYYTGKADAMRDFNSLNTASVQKSFRTSDIDEVGDETHLTFFEMLGNFSFGGYFKEGAIKFAYDLVKEYGLIIQYVTIFEGNSEIPRDDESEKIWRELGVKDIRQQPKSENFWGPTGSEGPCGPTTEIFINNVEVWNIVFNEYYCSPRSVSEAGSPRALSEVGSPDNKLEKLKTPGVDTGMGLERLAVALQDKEHIFETDLFAPILELLPQNLEDRKKRIITDHVRGFSFLISDGVRPSNKEAGYVLRRLMRRVITSLYIWEQQTNSQYSLWSLFEKIVQVYGGFYQELNLNIIKEVFSEEDERFRLTLGRGLKELEKLKAIDTQSAFKLYESYGLPYEVIKEVGGKHAEKLTREDFDKKLEHHKETSRAGSEAKFGGHGLMLDTGELKAHNEEEIKIVTRLHTATHLLQAALQVVLGKNVKQDGSDITAERLRFDFTFDRRLTDEEIKQIEDWINDKIKRGLSMSFKNVPYEDAIQTGALFFAKEKYPATVKVYTVIDENGKPVSSELCGGPHVENTKELVGFKIKKQESVGAGVKRIRAVVADIILNT</sequence>
<keyword evidence="4" id="KW-0436">Ligase</keyword>
<dbReference type="PANTHER" id="PTHR11777:SF9">
    <property type="entry name" value="ALANINE--TRNA LIGASE, CYTOPLASMIC"/>
    <property type="match status" value="1"/>
</dbReference>
<name>A0A1G2HIM7_9BACT</name>
<dbReference type="Gene3D" id="3.30.54.20">
    <property type="match status" value="1"/>
</dbReference>
<proteinExistence type="inferred from homology"/>
<dbReference type="CDD" id="cd00673">
    <property type="entry name" value="AlaRS_core"/>
    <property type="match status" value="1"/>
</dbReference>
<reference evidence="12 13" key="1">
    <citation type="journal article" date="2016" name="Nat. Commun.">
        <title>Thousands of microbial genomes shed light on interconnected biogeochemical processes in an aquifer system.</title>
        <authorList>
            <person name="Anantharaman K."/>
            <person name="Brown C.T."/>
            <person name="Hug L.A."/>
            <person name="Sharon I."/>
            <person name="Castelle C.J."/>
            <person name="Probst A.J."/>
            <person name="Thomas B.C."/>
            <person name="Singh A."/>
            <person name="Wilkins M.J."/>
            <person name="Karaoz U."/>
            <person name="Brodie E.L."/>
            <person name="Williams K.H."/>
            <person name="Hubbard S.S."/>
            <person name="Banfield J.F."/>
        </authorList>
    </citation>
    <scope>NUCLEOTIDE SEQUENCE [LARGE SCALE GENOMIC DNA]</scope>
</reference>
<dbReference type="InterPro" id="IPR045864">
    <property type="entry name" value="aa-tRNA-synth_II/BPL/LPL"/>
</dbReference>
<dbReference type="InterPro" id="IPR018164">
    <property type="entry name" value="Ala-tRNA-synth_IIc_N"/>
</dbReference>
<dbReference type="AlphaFoldDB" id="A0A1G2HIM7"/>
<dbReference type="PROSITE" id="PS50860">
    <property type="entry name" value="AA_TRNA_LIGASE_II_ALA"/>
    <property type="match status" value="1"/>
</dbReference>
<dbReference type="SMART" id="SM00863">
    <property type="entry name" value="tRNA_SAD"/>
    <property type="match status" value="1"/>
</dbReference>
<dbReference type="Gene3D" id="3.30.930.10">
    <property type="entry name" value="Bira Bifunctional Protein, Domain 2"/>
    <property type="match status" value="1"/>
</dbReference>
<evidence type="ECO:0000256" key="9">
    <source>
        <dbReference type="ARBA" id="ARBA00023146"/>
    </source>
</evidence>
<evidence type="ECO:0000313" key="13">
    <source>
        <dbReference type="Proteomes" id="UP000176770"/>
    </source>
</evidence>
<organism evidence="12 13">
    <name type="scientific">Candidatus Spechtbacteria bacterium RIFCSPLOWO2_12_FULL_38_22</name>
    <dbReference type="NCBI Taxonomy" id="1802165"/>
    <lineage>
        <taxon>Bacteria</taxon>
        <taxon>Candidatus Spechtiibacteriota</taxon>
    </lineage>
</organism>
<dbReference type="GO" id="GO:0000049">
    <property type="term" value="F:tRNA binding"/>
    <property type="evidence" value="ECO:0007669"/>
    <property type="project" value="UniProtKB-KW"/>
</dbReference>
<dbReference type="GO" id="GO:0005737">
    <property type="term" value="C:cytoplasm"/>
    <property type="evidence" value="ECO:0007669"/>
    <property type="project" value="InterPro"/>
</dbReference>
<keyword evidence="8" id="KW-0648">Protein biosynthesis</keyword>
<dbReference type="Gene3D" id="3.30.980.10">
    <property type="entry name" value="Threonyl-trna Synthetase, Chain A, domain 2"/>
    <property type="match status" value="1"/>
</dbReference>
<evidence type="ECO:0000256" key="4">
    <source>
        <dbReference type="ARBA" id="ARBA00022598"/>
    </source>
</evidence>
<evidence type="ECO:0000256" key="5">
    <source>
        <dbReference type="ARBA" id="ARBA00022741"/>
    </source>
</evidence>
<dbReference type="GO" id="GO:0006419">
    <property type="term" value="P:alanyl-tRNA aminoacylation"/>
    <property type="evidence" value="ECO:0007669"/>
    <property type="project" value="InterPro"/>
</dbReference>
<dbReference type="Pfam" id="PF01411">
    <property type="entry name" value="tRNA-synt_2c"/>
    <property type="match status" value="1"/>
</dbReference>
<evidence type="ECO:0000313" key="12">
    <source>
        <dbReference type="EMBL" id="OGZ62366.1"/>
    </source>
</evidence>
<evidence type="ECO:0000256" key="6">
    <source>
        <dbReference type="ARBA" id="ARBA00022840"/>
    </source>
</evidence>
<evidence type="ECO:0000256" key="3">
    <source>
        <dbReference type="ARBA" id="ARBA00022555"/>
    </source>
</evidence>
<evidence type="ECO:0000256" key="7">
    <source>
        <dbReference type="ARBA" id="ARBA00022884"/>
    </source>
</evidence>
<evidence type="ECO:0000256" key="1">
    <source>
        <dbReference type="ARBA" id="ARBA00008226"/>
    </source>
</evidence>
<dbReference type="GO" id="GO:0002161">
    <property type="term" value="F:aminoacyl-tRNA deacylase activity"/>
    <property type="evidence" value="ECO:0007669"/>
    <property type="project" value="TreeGrafter"/>
</dbReference>
<dbReference type="STRING" id="1802165.A3F94_03365"/>
<evidence type="ECO:0000259" key="11">
    <source>
        <dbReference type="PROSITE" id="PS50860"/>
    </source>
</evidence>
<keyword evidence="9" id="KW-0030">Aminoacyl-tRNA synthetase</keyword>
<feature type="region of interest" description="Disordered" evidence="10">
    <location>
        <begin position="200"/>
        <end position="219"/>
    </location>
</feature>
<dbReference type="PANTHER" id="PTHR11777">
    <property type="entry name" value="ALANYL-TRNA SYNTHETASE"/>
    <property type="match status" value="1"/>
</dbReference>
<accession>A0A1G2HIM7</accession>
<feature type="domain" description="Alanyl-transfer RNA synthetases family profile" evidence="11">
    <location>
        <begin position="1"/>
        <end position="595"/>
    </location>
</feature>
<keyword evidence="3" id="KW-0820">tRNA-binding</keyword>
<dbReference type="EMBL" id="MHOK01000002">
    <property type="protein sequence ID" value="OGZ62366.1"/>
    <property type="molecule type" value="Genomic_DNA"/>
</dbReference>
<dbReference type="SUPFAM" id="SSF101353">
    <property type="entry name" value="Putative anticodon-binding domain of alanyl-tRNA synthetase (AlaRS)"/>
    <property type="match status" value="1"/>
</dbReference>
<keyword evidence="6" id="KW-0067">ATP-binding</keyword>
<dbReference type="InterPro" id="IPR018162">
    <property type="entry name" value="Ala-tRNA-ligase_IIc_anticod-bd"/>
</dbReference>
<dbReference type="InterPro" id="IPR002318">
    <property type="entry name" value="Ala-tRNA-lgiase_IIc"/>
</dbReference>
<dbReference type="Pfam" id="PF07973">
    <property type="entry name" value="tRNA_SAD"/>
    <property type="match status" value="1"/>
</dbReference>
<keyword evidence="5" id="KW-0547">Nucleotide-binding</keyword>
<evidence type="ECO:0000256" key="2">
    <source>
        <dbReference type="ARBA" id="ARBA00013168"/>
    </source>
</evidence>
<dbReference type="GO" id="GO:0005524">
    <property type="term" value="F:ATP binding"/>
    <property type="evidence" value="ECO:0007669"/>
    <property type="project" value="UniProtKB-KW"/>
</dbReference>
<dbReference type="Proteomes" id="UP000176770">
    <property type="component" value="Unassembled WGS sequence"/>
</dbReference>
<dbReference type="InterPro" id="IPR018163">
    <property type="entry name" value="Thr/Ala-tRNA-synth_IIc_edit"/>
</dbReference>
<dbReference type="SUPFAM" id="SSF55186">
    <property type="entry name" value="ThrRS/AlaRS common domain"/>
    <property type="match status" value="1"/>
</dbReference>
<comment type="similarity">
    <text evidence="1">Belongs to the class-II aminoacyl-tRNA synthetase family.</text>
</comment>
<dbReference type="GO" id="GO:0004813">
    <property type="term" value="F:alanine-tRNA ligase activity"/>
    <property type="evidence" value="ECO:0007669"/>
    <property type="project" value="UniProtKB-EC"/>
</dbReference>
<protein>
    <recommendedName>
        <fullName evidence="2">alanine--tRNA ligase</fullName>
        <ecNumber evidence="2">6.1.1.7</ecNumber>
    </recommendedName>
</protein>
<dbReference type="SUPFAM" id="SSF55681">
    <property type="entry name" value="Class II aaRS and biotin synthetases"/>
    <property type="match status" value="1"/>
</dbReference>
<dbReference type="InterPro" id="IPR050058">
    <property type="entry name" value="Ala-tRNA_ligase"/>
</dbReference>
<comment type="caution">
    <text evidence="12">The sequence shown here is derived from an EMBL/GenBank/DDBJ whole genome shotgun (WGS) entry which is preliminary data.</text>
</comment>
<dbReference type="EC" id="6.1.1.7" evidence="2"/>
<evidence type="ECO:0000256" key="8">
    <source>
        <dbReference type="ARBA" id="ARBA00022917"/>
    </source>
</evidence>
<dbReference type="InterPro" id="IPR018165">
    <property type="entry name" value="Ala-tRNA-synth_IIc_core"/>
</dbReference>
<evidence type="ECO:0000256" key="10">
    <source>
        <dbReference type="SAM" id="MobiDB-lite"/>
    </source>
</evidence>